<protein>
    <submittedName>
        <fullName evidence="1">Uncharacterized protein</fullName>
    </submittedName>
</protein>
<proteinExistence type="predicted"/>
<dbReference type="AlphaFoldDB" id="A0A840CNZ0"/>
<accession>A0A840CNZ0</accession>
<organism evidence="1 2">
    <name type="scientific">Dysgonomonas hofstadii</name>
    <dbReference type="NCBI Taxonomy" id="637886"/>
    <lineage>
        <taxon>Bacteria</taxon>
        <taxon>Pseudomonadati</taxon>
        <taxon>Bacteroidota</taxon>
        <taxon>Bacteroidia</taxon>
        <taxon>Bacteroidales</taxon>
        <taxon>Dysgonomonadaceae</taxon>
        <taxon>Dysgonomonas</taxon>
    </lineage>
</organism>
<name>A0A840CNZ0_9BACT</name>
<comment type="caution">
    <text evidence="1">The sequence shown here is derived from an EMBL/GenBank/DDBJ whole genome shotgun (WGS) entry which is preliminary data.</text>
</comment>
<dbReference type="EMBL" id="JACIEP010000005">
    <property type="protein sequence ID" value="MBB4035808.1"/>
    <property type="molecule type" value="Genomic_DNA"/>
</dbReference>
<evidence type="ECO:0000313" key="2">
    <source>
        <dbReference type="Proteomes" id="UP000555103"/>
    </source>
</evidence>
<keyword evidence="2" id="KW-1185">Reference proteome</keyword>
<reference evidence="1 2" key="1">
    <citation type="submission" date="2020-08" db="EMBL/GenBank/DDBJ databases">
        <title>Genomic Encyclopedia of Type Strains, Phase IV (KMG-IV): sequencing the most valuable type-strain genomes for metagenomic binning, comparative biology and taxonomic classification.</title>
        <authorList>
            <person name="Goeker M."/>
        </authorList>
    </citation>
    <scope>NUCLEOTIDE SEQUENCE [LARGE SCALE GENOMIC DNA]</scope>
    <source>
        <strain evidence="1 2">DSM 104969</strain>
    </source>
</reference>
<evidence type="ECO:0000313" key="1">
    <source>
        <dbReference type="EMBL" id="MBB4035808.1"/>
    </source>
</evidence>
<dbReference type="Proteomes" id="UP000555103">
    <property type="component" value="Unassembled WGS sequence"/>
</dbReference>
<sequence>MALSVRGSDFVPKNWEAAFYFCEALEQGFSGNLMIIL</sequence>
<gene>
    <name evidence="1" type="ORF">GGR21_001703</name>
</gene>